<dbReference type="EMBL" id="KI964743">
    <property type="protein sequence ID" value="EUC29518.1"/>
    <property type="molecule type" value="Genomic_DNA"/>
</dbReference>
<protein>
    <submittedName>
        <fullName evidence="2">Uncharacterized protein</fullName>
    </submittedName>
</protein>
<dbReference type="KEGG" id="bze:COCCADRAFT_40104"/>
<evidence type="ECO:0000313" key="3">
    <source>
        <dbReference type="Proteomes" id="UP000053841"/>
    </source>
</evidence>
<dbReference type="STRING" id="930089.W6XUT5"/>
<dbReference type="AlphaFoldDB" id="W6XUT5"/>
<proteinExistence type="predicted"/>
<evidence type="ECO:0000313" key="2">
    <source>
        <dbReference type="EMBL" id="EUC29518.1"/>
    </source>
</evidence>
<keyword evidence="1" id="KW-0472">Membrane</keyword>
<accession>W6XUT5</accession>
<dbReference type="RefSeq" id="XP_007716169.1">
    <property type="nucleotide sequence ID" value="XM_007717979.1"/>
</dbReference>
<dbReference type="GeneID" id="19149169"/>
<keyword evidence="1" id="KW-1133">Transmembrane helix</keyword>
<sequence length="189" mass="20822">MVVIVKRITEAAVRFGNILSSPVISNWSARLSHISNSRASFPIPLVSGSNDGKELSKPYWAISSKIFNYQANSEVNKVPLKNWEQQHGPIKNKDMDFTNRYYIHGHDLLSNNTNQSSAAEDVIIAIDITCSSACGISANPIRKRAGITMAALGGQPQKNTKVLGWTGTFFIIGSVTLYYPAIRSRRPQV</sequence>
<name>W6XUT5_COCC2</name>
<feature type="transmembrane region" description="Helical" evidence="1">
    <location>
        <begin position="162"/>
        <end position="181"/>
    </location>
</feature>
<reference evidence="2 3" key="1">
    <citation type="journal article" date="2013" name="PLoS Genet.">
        <title>Comparative genome structure, secondary metabolite, and effector coding capacity across Cochliobolus pathogens.</title>
        <authorList>
            <person name="Condon B.J."/>
            <person name="Leng Y."/>
            <person name="Wu D."/>
            <person name="Bushley K.E."/>
            <person name="Ohm R.A."/>
            <person name="Otillar R."/>
            <person name="Martin J."/>
            <person name="Schackwitz W."/>
            <person name="Grimwood J."/>
            <person name="MohdZainudin N."/>
            <person name="Xue C."/>
            <person name="Wang R."/>
            <person name="Manning V.A."/>
            <person name="Dhillon B."/>
            <person name="Tu Z.J."/>
            <person name="Steffenson B.J."/>
            <person name="Salamov A."/>
            <person name="Sun H."/>
            <person name="Lowry S."/>
            <person name="LaButti K."/>
            <person name="Han J."/>
            <person name="Copeland A."/>
            <person name="Lindquist E."/>
            <person name="Barry K."/>
            <person name="Schmutz J."/>
            <person name="Baker S.E."/>
            <person name="Ciuffetti L.M."/>
            <person name="Grigoriev I.V."/>
            <person name="Zhong S."/>
            <person name="Turgeon B.G."/>
        </authorList>
    </citation>
    <scope>NUCLEOTIDE SEQUENCE [LARGE SCALE GENOMIC DNA]</scope>
    <source>
        <strain evidence="2 3">26-R-13</strain>
    </source>
</reference>
<dbReference type="Proteomes" id="UP000053841">
    <property type="component" value="Unassembled WGS sequence"/>
</dbReference>
<evidence type="ECO:0000256" key="1">
    <source>
        <dbReference type="SAM" id="Phobius"/>
    </source>
</evidence>
<dbReference type="HOGENOM" id="CLU_1434234_0_0_1"/>
<dbReference type="OrthoDB" id="10411036at2759"/>
<gene>
    <name evidence="2" type="ORF">COCCADRAFT_40104</name>
</gene>
<keyword evidence="1" id="KW-0812">Transmembrane</keyword>
<organism evidence="2 3">
    <name type="scientific">Cochliobolus carbonum (strain 26-R-13)</name>
    <name type="common">Maize leaf spot fungus</name>
    <name type="synonym">Bipolaris zeicola</name>
    <dbReference type="NCBI Taxonomy" id="930089"/>
    <lineage>
        <taxon>Eukaryota</taxon>
        <taxon>Fungi</taxon>
        <taxon>Dikarya</taxon>
        <taxon>Ascomycota</taxon>
        <taxon>Pezizomycotina</taxon>
        <taxon>Dothideomycetes</taxon>
        <taxon>Pleosporomycetidae</taxon>
        <taxon>Pleosporales</taxon>
        <taxon>Pleosporineae</taxon>
        <taxon>Pleosporaceae</taxon>
        <taxon>Bipolaris</taxon>
    </lineage>
</organism>
<keyword evidence="3" id="KW-1185">Reference proteome</keyword>